<proteinExistence type="predicted"/>
<dbReference type="Proteomes" id="UP001363151">
    <property type="component" value="Unassembled WGS sequence"/>
</dbReference>
<evidence type="ECO:0000256" key="1">
    <source>
        <dbReference type="ARBA" id="ARBA00022723"/>
    </source>
</evidence>
<keyword evidence="6" id="KW-1185">Reference proteome</keyword>
<reference evidence="5 6" key="1">
    <citation type="submission" date="2024-03" db="EMBL/GenBank/DDBJ databases">
        <title>Aureococcus anophagefferens CCMP1851 and Kratosvirus quantuckense: Draft genome of a second virus-susceptible host strain in the model system.</title>
        <authorList>
            <person name="Chase E."/>
            <person name="Truchon A.R."/>
            <person name="Schepens W."/>
            <person name="Wilhelm S.W."/>
        </authorList>
    </citation>
    <scope>NUCLEOTIDE SEQUENCE [LARGE SCALE GENOMIC DNA]</scope>
    <source>
        <strain evidence="5 6">CCMP1851</strain>
    </source>
</reference>
<feature type="region of interest" description="Disordered" evidence="3">
    <location>
        <begin position="322"/>
        <end position="382"/>
    </location>
</feature>
<dbReference type="PROSITE" id="PS51845">
    <property type="entry name" value="PDEASE_I_2"/>
    <property type="match status" value="1"/>
</dbReference>
<dbReference type="PRINTS" id="PR00387">
    <property type="entry name" value="PDIESTERASE1"/>
</dbReference>
<evidence type="ECO:0000313" key="5">
    <source>
        <dbReference type="EMBL" id="KAK7241459.1"/>
    </source>
</evidence>
<evidence type="ECO:0000256" key="2">
    <source>
        <dbReference type="ARBA" id="ARBA00022801"/>
    </source>
</evidence>
<feature type="compositionally biased region" description="Low complexity" evidence="3">
    <location>
        <begin position="344"/>
        <end position="357"/>
    </location>
</feature>
<organism evidence="5 6">
    <name type="scientific">Aureococcus anophagefferens</name>
    <name type="common">Harmful bloom alga</name>
    <dbReference type="NCBI Taxonomy" id="44056"/>
    <lineage>
        <taxon>Eukaryota</taxon>
        <taxon>Sar</taxon>
        <taxon>Stramenopiles</taxon>
        <taxon>Ochrophyta</taxon>
        <taxon>Pelagophyceae</taxon>
        <taxon>Pelagomonadales</taxon>
        <taxon>Pelagomonadaceae</taxon>
        <taxon>Aureococcus</taxon>
    </lineage>
</organism>
<sequence length="382" mass="42272">MGNALMSRARPAPEPEPAPVEEVLDPVRKLTMAGRNPRLSLYSKAKEKTEKLDDGRYGEMSWFDFLVHTELCTMNYDALSKSDEDQLAHLVRMLENEGRATALEPIELAAAFVGAICHDLDHPGLSNTWQNNEQTELARKYDGESPLEHHHLDEFVALAAKYDLLGNIEPAQAARFKEIVTEMILATDMARHAKLMEKITASLTDKAFDPMHDEVGINLLLAIALKCSDISNQDRASNDVNKSSVGFIRFIVKPLFQIYADIMKRCADLDDRSMVDSRAVEECLYILDNMQRYENALNGMDNENTEAQFETLDALADQRYRVAPAPPGGDRRRTSSGDAPDFTDLGALSPGAPAPDDSPSKHPGPNKPPLSRTPAPPVAADE</sequence>
<dbReference type="InterPro" id="IPR023088">
    <property type="entry name" value="PDEase"/>
</dbReference>
<comment type="caution">
    <text evidence="5">The sequence shown here is derived from an EMBL/GenBank/DDBJ whole genome shotgun (WGS) entry which is preliminary data.</text>
</comment>
<dbReference type="InterPro" id="IPR036971">
    <property type="entry name" value="PDEase_catalytic_dom_sf"/>
</dbReference>
<name>A0ABR1FYW8_AURAN</name>
<keyword evidence="2" id="KW-0378">Hydrolase</keyword>
<dbReference type="PANTHER" id="PTHR11347">
    <property type="entry name" value="CYCLIC NUCLEOTIDE PHOSPHODIESTERASE"/>
    <property type="match status" value="1"/>
</dbReference>
<gene>
    <name evidence="5" type="ORF">SO694_00058063</name>
</gene>
<dbReference type="InterPro" id="IPR002073">
    <property type="entry name" value="PDEase_catalytic_dom"/>
</dbReference>
<keyword evidence="1" id="KW-0479">Metal-binding</keyword>
<dbReference type="Gene3D" id="1.10.1300.10">
    <property type="entry name" value="3'5'-cyclic nucleotide phosphodiesterase, catalytic domain"/>
    <property type="match status" value="1"/>
</dbReference>
<dbReference type="Pfam" id="PF00233">
    <property type="entry name" value="PDEase_I"/>
    <property type="match status" value="1"/>
</dbReference>
<feature type="domain" description="PDEase" evidence="4">
    <location>
        <begin position="1"/>
        <end position="235"/>
    </location>
</feature>
<feature type="region of interest" description="Disordered" evidence="3">
    <location>
        <begin position="1"/>
        <end position="22"/>
    </location>
</feature>
<evidence type="ECO:0000313" key="6">
    <source>
        <dbReference type="Proteomes" id="UP001363151"/>
    </source>
</evidence>
<accession>A0ABR1FYW8</accession>
<dbReference type="SUPFAM" id="SSF109604">
    <property type="entry name" value="HD-domain/PDEase-like"/>
    <property type="match status" value="1"/>
</dbReference>
<dbReference type="EMBL" id="JBBJCI010000201">
    <property type="protein sequence ID" value="KAK7241459.1"/>
    <property type="molecule type" value="Genomic_DNA"/>
</dbReference>
<evidence type="ECO:0000259" key="4">
    <source>
        <dbReference type="PROSITE" id="PS51845"/>
    </source>
</evidence>
<protein>
    <submittedName>
        <fullName evidence="5">3',5'-cyclic-nucleotide phosphodiesterase</fullName>
    </submittedName>
</protein>
<evidence type="ECO:0000256" key="3">
    <source>
        <dbReference type="SAM" id="MobiDB-lite"/>
    </source>
</evidence>